<dbReference type="PROSITE" id="PS51382">
    <property type="entry name" value="SPX"/>
    <property type="match status" value="1"/>
</dbReference>
<reference evidence="9" key="1">
    <citation type="submission" date="2021-01" db="EMBL/GenBank/DDBJ databases">
        <authorList>
            <person name="Corre E."/>
            <person name="Pelletier E."/>
            <person name="Niang G."/>
            <person name="Scheremetjew M."/>
            <person name="Finn R."/>
            <person name="Kale V."/>
            <person name="Holt S."/>
            <person name="Cochrane G."/>
            <person name="Meng A."/>
            <person name="Brown T."/>
            <person name="Cohen L."/>
        </authorList>
    </citation>
    <scope>NUCLEOTIDE SEQUENCE</scope>
    <source>
        <strain evidence="9">CCMP1510</strain>
    </source>
</reference>
<sequence>MADGQVIGVRNFGDENNSTGLVELRQRPWSSPQKDPDNALLCKGLTSAEHEALLRVRKSSAPGAIKKALSFASLTGLEAQEETAEHWTRWLFGSRISSNAPLLLHGFDIALVAELEKVEHKFAKQLQELTKRWHHHKQDDIQHLIGEAVDRSSGSIGSTTTYPKKKISSNSSKFTGSGEGQNDSKKGLVSSTSESGGTIKSLRRKFSSSSRRGRGNLNKNTPLRTSLSSNDLIHYAAVAATEEHDFEDPKKAERPIFRLDAAEKKSLKRALAELDQDCRDLIDFASWNYTAFVKITKKRDKIFPNEPSIKALFCERVRCDCDFWEAKKAWALQDEIRDSFAKAFCDGELPEADLRIRDLQFGMTQSTFGLDPHAVRFGYRAGVAAVLCVWVLWDCIEVVDARSETHASVASKPAWPVFRAAGALVAWHWMWGLSLHVWASYRVNVDFLFDTVYEDTSSGATASNVYDEAALETIALLASLLVYYKATYHGGLPLFVSNVIDPSDLAAFIPIGVVCTVFVRLVSPWNRRKHLWRSLGKILVAPVSQVRFVDTYIADVLSSMVKVFLDTLWTACYVGTGDVFRAQVSTTNYLNKKDDTPKEEADEALMDPEMTRCTTGLAYRNIAVPLACLLPLWFRFAQCLRKYNDVGQRIHILNAAKYALSLFVALSSALELVQHRHTWLALFCISSAYSWLWDVVMDWGLRFRWHKPKDADLIEIHAEHFGHTDKMRFIFERPKYRTMYPRHWWYSLAVAADIVGRFVWLATLIPPTGFGKRLNSVIPDYLVPILALVELARRCVWGFFSP</sequence>
<keyword evidence="5" id="KW-0472">Membrane</keyword>
<comment type="subcellular location">
    <subcellularLocation>
        <location evidence="1">Membrane</location>
        <topology evidence="1">Multi-pass membrane protein</topology>
    </subcellularLocation>
</comment>
<feature type="domain" description="SPX" evidence="8">
    <location>
        <begin position="1"/>
        <end position="313"/>
    </location>
</feature>
<dbReference type="EMBL" id="HBIJ01001569">
    <property type="protein sequence ID" value="CAE0360402.1"/>
    <property type="molecule type" value="Transcribed_RNA"/>
</dbReference>
<evidence type="ECO:0000259" key="7">
    <source>
        <dbReference type="PROSITE" id="PS51380"/>
    </source>
</evidence>
<dbReference type="GO" id="GO:0006817">
    <property type="term" value="P:phosphate ion transport"/>
    <property type="evidence" value="ECO:0007669"/>
    <property type="project" value="TreeGrafter"/>
</dbReference>
<dbReference type="GO" id="GO:0000822">
    <property type="term" value="F:inositol hexakisphosphate binding"/>
    <property type="evidence" value="ECO:0007669"/>
    <property type="project" value="TreeGrafter"/>
</dbReference>
<dbReference type="PANTHER" id="PTHR10783">
    <property type="entry name" value="XENOTROPIC AND POLYTROPIC RETROVIRUS RECEPTOR 1-RELATED"/>
    <property type="match status" value="1"/>
</dbReference>
<keyword evidence="3" id="KW-0812">Transmembrane</keyword>
<dbReference type="InterPro" id="IPR004331">
    <property type="entry name" value="SPX_dom"/>
</dbReference>
<feature type="domain" description="EXS" evidence="7">
    <location>
        <begin position="615"/>
        <end position="802"/>
    </location>
</feature>
<feature type="region of interest" description="Disordered" evidence="6">
    <location>
        <begin position="151"/>
        <end position="224"/>
    </location>
</feature>
<keyword evidence="4" id="KW-1133">Transmembrane helix</keyword>
<feature type="compositionally biased region" description="Basic residues" evidence="6">
    <location>
        <begin position="201"/>
        <end position="214"/>
    </location>
</feature>
<dbReference type="PANTHER" id="PTHR10783:SF103">
    <property type="entry name" value="SOLUTE CARRIER FAMILY 53 MEMBER 1"/>
    <property type="match status" value="1"/>
</dbReference>
<organism evidence="9">
    <name type="scientific">Aureoumbra lagunensis</name>
    <dbReference type="NCBI Taxonomy" id="44058"/>
    <lineage>
        <taxon>Eukaryota</taxon>
        <taxon>Sar</taxon>
        <taxon>Stramenopiles</taxon>
        <taxon>Ochrophyta</taxon>
        <taxon>Pelagophyceae</taxon>
        <taxon>Pelagomonadales</taxon>
        <taxon>Aureoumbra</taxon>
    </lineage>
</organism>
<dbReference type="Pfam" id="PF03105">
    <property type="entry name" value="SPX"/>
    <property type="match status" value="1"/>
</dbReference>
<evidence type="ECO:0000259" key="8">
    <source>
        <dbReference type="PROSITE" id="PS51382"/>
    </source>
</evidence>
<evidence type="ECO:0000256" key="4">
    <source>
        <dbReference type="ARBA" id="ARBA00022989"/>
    </source>
</evidence>
<dbReference type="GO" id="GO:0016036">
    <property type="term" value="P:cellular response to phosphate starvation"/>
    <property type="evidence" value="ECO:0007669"/>
    <property type="project" value="TreeGrafter"/>
</dbReference>
<dbReference type="GO" id="GO:0005794">
    <property type="term" value="C:Golgi apparatus"/>
    <property type="evidence" value="ECO:0007669"/>
    <property type="project" value="TreeGrafter"/>
</dbReference>
<gene>
    <name evidence="9" type="ORF">ALAG00032_LOCUS1132</name>
</gene>
<feature type="compositionally biased region" description="Polar residues" evidence="6">
    <location>
        <begin position="152"/>
        <end position="175"/>
    </location>
</feature>
<dbReference type="AlphaFoldDB" id="A0A7S3NGY9"/>
<accession>A0A7S3NGY9</accession>
<protein>
    <recommendedName>
        <fullName evidence="10">EXS domain-containing protein</fullName>
    </recommendedName>
</protein>
<evidence type="ECO:0008006" key="10">
    <source>
        <dbReference type="Google" id="ProtNLM"/>
    </source>
</evidence>
<feature type="compositionally biased region" description="Polar residues" evidence="6">
    <location>
        <begin position="189"/>
        <end position="198"/>
    </location>
</feature>
<dbReference type="InterPro" id="IPR004342">
    <property type="entry name" value="EXS_C"/>
</dbReference>
<comment type="similarity">
    <text evidence="2">Belongs to the SYG1 (TC 2.A.94) family.</text>
</comment>
<evidence type="ECO:0000256" key="6">
    <source>
        <dbReference type="SAM" id="MobiDB-lite"/>
    </source>
</evidence>
<evidence type="ECO:0000256" key="2">
    <source>
        <dbReference type="ARBA" id="ARBA00009665"/>
    </source>
</evidence>
<evidence type="ECO:0000256" key="1">
    <source>
        <dbReference type="ARBA" id="ARBA00004141"/>
    </source>
</evidence>
<evidence type="ECO:0000256" key="3">
    <source>
        <dbReference type="ARBA" id="ARBA00022692"/>
    </source>
</evidence>
<dbReference type="GO" id="GO:0005886">
    <property type="term" value="C:plasma membrane"/>
    <property type="evidence" value="ECO:0007669"/>
    <property type="project" value="TreeGrafter"/>
</dbReference>
<proteinExistence type="inferred from homology"/>
<evidence type="ECO:0000256" key="5">
    <source>
        <dbReference type="ARBA" id="ARBA00023136"/>
    </source>
</evidence>
<dbReference type="Pfam" id="PF03124">
    <property type="entry name" value="EXS"/>
    <property type="match status" value="1"/>
</dbReference>
<name>A0A7S3NGY9_9STRA</name>
<evidence type="ECO:0000313" key="9">
    <source>
        <dbReference type="EMBL" id="CAE0360402.1"/>
    </source>
</evidence>
<dbReference type="PROSITE" id="PS51380">
    <property type="entry name" value="EXS"/>
    <property type="match status" value="1"/>
</dbReference>